<dbReference type="Pfam" id="PF09247">
    <property type="entry name" value="TBP-binding"/>
    <property type="match status" value="1"/>
</dbReference>
<comment type="subcellular location">
    <subcellularLocation>
        <location evidence="1">Nucleus</location>
    </subcellularLocation>
</comment>
<dbReference type="InterPro" id="IPR041670">
    <property type="entry name" value="Znf-CCHC_6"/>
</dbReference>
<dbReference type="PANTHER" id="PTHR13900">
    <property type="entry name" value="TRANSCRIPTION INITIATION FACTOR TFIID"/>
    <property type="match status" value="1"/>
</dbReference>
<dbReference type="InterPro" id="IPR009067">
    <property type="entry name" value="TAF_II_230-bd"/>
</dbReference>
<feature type="compositionally biased region" description="Basic and acidic residues" evidence="12">
    <location>
        <begin position="2212"/>
        <end position="2221"/>
    </location>
</feature>
<evidence type="ECO:0000256" key="2">
    <source>
        <dbReference type="ARBA" id="ARBA00009064"/>
    </source>
</evidence>
<dbReference type="Gene3D" id="1.20.920.10">
    <property type="entry name" value="Bromodomain-like"/>
    <property type="match status" value="2"/>
</dbReference>
<feature type="region of interest" description="Disordered" evidence="12">
    <location>
        <begin position="1491"/>
        <end position="1559"/>
    </location>
</feature>
<feature type="compositionally biased region" description="Acidic residues" evidence="12">
    <location>
        <begin position="730"/>
        <end position="741"/>
    </location>
</feature>
<dbReference type="SUPFAM" id="SSF47055">
    <property type="entry name" value="TAF(II)230 TBP-binding fragment"/>
    <property type="match status" value="1"/>
</dbReference>
<dbReference type="Pfam" id="PF15288">
    <property type="entry name" value="zf-CCHC_6"/>
    <property type="match status" value="1"/>
</dbReference>
<evidence type="ECO:0000256" key="8">
    <source>
        <dbReference type="ARBA" id="ARBA00023242"/>
    </source>
</evidence>
<protein>
    <recommendedName>
        <fullName evidence="9">Transcription initiation factor TFIID subunit 1</fullName>
    </recommendedName>
</protein>
<dbReference type="EMBL" id="JAHUTJ010025375">
    <property type="protein sequence ID" value="MED6273959.1"/>
    <property type="molecule type" value="Genomic_DNA"/>
</dbReference>
<evidence type="ECO:0000256" key="12">
    <source>
        <dbReference type="SAM" id="MobiDB-lite"/>
    </source>
</evidence>
<evidence type="ECO:0000256" key="9">
    <source>
        <dbReference type="ARBA" id="ARBA00040102"/>
    </source>
</evidence>
<keyword evidence="7" id="KW-0804">Transcription</keyword>
<feature type="compositionally biased region" description="Basic and acidic residues" evidence="12">
    <location>
        <begin position="1632"/>
        <end position="1649"/>
    </location>
</feature>
<dbReference type="PROSITE" id="PS00633">
    <property type="entry name" value="BROMODOMAIN_1"/>
    <property type="match status" value="2"/>
</dbReference>
<dbReference type="Pfam" id="PF16046">
    <property type="entry name" value="FAM76"/>
    <property type="match status" value="1"/>
</dbReference>
<dbReference type="SUPFAM" id="SSF47370">
    <property type="entry name" value="Bromodomain"/>
    <property type="match status" value="2"/>
</dbReference>
<feature type="compositionally biased region" description="Polar residues" evidence="12">
    <location>
        <begin position="2254"/>
        <end position="2263"/>
    </location>
</feature>
<feature type="region of interest" description="Disordered" evidence="12">
    <location>
        <begin position="142"/>
        <end position="239"/>
    </location>
</feature>
<name>A0ABU7DI76_9TELE</name>
<feature type="region of interest" description="Disordered" evidence="12">
    <location>
        <begin position="696"/>
        <end position="743"/>
    </location>
</feature>
<feature type="region of interest" description="Disordered" evidence="12">
    <location>
        <begin position="1632"/>
        <end position="1657"/>
    </location>
</feature>
<dbReference type="InterPro" id="IPR040240">
    <property type="entry name" value="TAF1"/>
</dbReference>
<feature type="compositionally biased region" description="Acidic residues" evidence="12">
    <location>
        <begin position="2173"/>
        <end position="2184"/>
    </location>
</feature>
<feature type="compositionally biased region" description="Acidic residues" evidence="12">
    <location>
        <begin position="2117"/>
        <end position="2131"/>
    </location>
</feature>
<reference evidence="14 15" key="1">
    <citation type="submission" date="2021-06" db="EMBL/GenBank/DDBJ databases">
        <authorList>
            <person name="Palmer J.M."/>
        </authorList>
    </citation>
    <scope>NUCLEOTIDE SEQUENCE [LARGE SCALE GENOMIC DNA]</scope>
    <source>
        <strain evidence="14 15">CL_MEX2019</strain>
        <tissue evidence="14">Muscle</tissue>
    </source>
</reference>
<dbReference type="PRINTS" id="PR00503">
    <property type="entry name" value="BROMODOMAIN"/>
</dbReference>
<evidence type="ECO:0000256" key="3">
    <source>
        <dbReference type="ARBA" id="ARBA00009097"/>
    </source>
</evidence>
<dbReference type="CDD" id="cd05511">
    <property type="entry name" value="Bromo_TFIID"/>
    <property type="match status" value="2"/>
</dbReference>
<gene>
    <name evidence="14" type="primary">TAF1</name>
    <name evidence="14" type="ORF">CHARACLAT_011654</name>
</gene>
<dbReference type="InterPro" id="IPR022591">
    <property type="entry name" value="TAF1_HAT_dom"/>
</dbReference>
<feature type="region of interest" description="Disordered" evidence="12">
    <location>
        <begin position="2035"/>
        <end position="2317"/>
    </location>
</feature>
<feature type="compositionally biased region" description="Basic residues" evidence="12">
    <location>
        <begin position="163"/>
        <end position="188"/>
    </location>
</feature>
<sequence>MATSALYACTKCNQRYPFEELSQGQQLCKECRIAHPIVKCTYCRSEFQQESKTNTICKKCAQNVKQFGTPKPCQYCNIIAAFIGTKCQRCTNSEKKYGPPQTCEQCKQQCAFDRKEEGRRKVDGKLLCWLCTLSYRRVLQKTKEQRKGFGSSNSSSLNEKDHHSRSHHHHHHHHHHHPHRHSSSHHKLSGSLSPEQEPGLWKQSHKSSSIQKETLKKKPKLEMKPSNGDSSSIAQSMDSGGTDNFILISQLKEEVMSLKRLLQQRDQTILEKDRKLTELKADFQYQESNMRVKMNQMEKAHKEAMELQQAKNRELMKQVAALSKGKNQRRMSDSDSDEDQDRPFSLTGFLFGNINEDGQLEGDSVLDNESKKHLAGLGTLGLGSLITEITANENEDKEENRDPVNVDSEGWVKSTEDAVDYSDISEVAEDETKKYRQAMGSLQPSRKTDDEDDYDADCEDIDSKLMPPPPPPSLPTAAKKEESPNSTNAAGEEGDGIILPSIIAPSSTADKVDFSSSSDSESETDRPCQGSGVLGPPDRLTLPLAGIMQKDAAKALPSVTQLFPEFKPGKVLRFLRLFGPGKNMPSVWRSARRKKKRKHRDPQPGTPPPEEDASEQSQEKKSGWIYEYALPPPPEQCLSDDEITMMAPVESKFSQTSGDADKETESRPKVAEWRYGPAQLWYDMLGVPEDGSHFNYGFKLKEDQPSETEEQDLPKEITEPPQKFQKDNDNMDTDGDDDDDGDKARQALENELFLMVTQLQWEDDIIWNGEDVKHKGTKTQRASLAGWLPSSMTRNANAYNAQQGLTRSNSQLVPPTPPPIPKASSISGSKREKSSHDNQASLEEDCSWFSIFPIDNEELVYGRWEDNIIWDDQEMDRFLMPPVLTLDPNDENIILEIPDEKEETTSHSPSKENKKETALKKSRILLGKTGVIKDEPQQNMSQPEVKDPWNLSNDEFYYPKQQGLRGTFGGNIIQHSIPALELRQPFFPTHMGPMKLRQFHRPALKKYSFGALAQPGPHAVQPLLKHIKKKAKMREQERQASGGGDMFFMRTPQDLTGKDGDLILAEYSEEYAPIIMQVGMATKIKNYYKRKPGKDPGAPDCKYGETVYCHTSPFLGSLHPGQLLQAFENNLFRAPIYLHKMPETDFLVIRTRHGYYIRELVDIFVVGQECPLFEVPGPNSKRANTHIRDFLQVFIYRLFWKSKDRPRRIRMEDIKKAFPSHSESSIRKRLKLCADFKRTGMDSNWWVLKPDFRLPTEEEIRAMVSPEQCCAYYSMLVAEQRLKDAGYGEKSFFAPEEENEEDFQMKIDDEVRTAPWNTTRAFISAMKGKCLLEVTGVADPTGCGEGFSYVKVPNKPTQQKDDKEPQPAKKTVTGTDADLRRLSLKNAKQLLRKFGVPEEEIKKLSRWEVIDVVRTMSTEQARSGEGPMSKFARGSRFSVAEHQERYKEECQRIFDLQNKVLESTEVLSTDTDSSSAEDSDFEEMGKNIENMLQNKKTSSQLSREREEQERKELQRMLMGEESDRDNKGRKERRKGLSSALSTSSHKDDDTSSVTSLNSSATGRRLKIYRTFRDEDGKEYVRCETVRKAAVIDAYTRIRATKDDEFIRKFALFDEQHREEMRKERRRIQEQLRRLKRNQEKDKIKGPPEKKSKKVKERPDLKVKLKCGACGAIGHMRTNKFCPLYYQTNAPPSNPVAMTEEQEEELEKTVIHNDNEELIKVEGTKIVLGKQLIESADEVRRKSLVLKFPKQQLPQKKKRRVGSAVHCDYLNKPHKAIHRRRTDPMVTLSSVLEGIINDMRDHPNTYPFHTPVNAKVVKDYYKIINRPMDLQTLRENVRKRMYPSREEFREAVELIVKNSATYNGAKHPITQVAQSMLDLCDAKLKEKEDRLVRLEKAINPLLDDDDQVAFSFILDNIVTQKMMAVPDSWPFHHPVNKKFIPDYYKVIVNPMDLETIRKNISKHKYQNRETFLSDVSLIHANSIKYNGPDSPYTKTALDIVNVCKGTLAEYDEHLTQLEKDISTAKEAALDAADLESLDPMTPGPYTPQPADLFDSVASGSLPREPSSLFSEGPLLVAQEKRGGQGRHMRRPGEEDSDVDIEGFEEEDDGKPKTPAPAEDADGDLEDEDDEEMLLPPRRRPHDHELEDDDDERGHGRSNHPAQSSVLYQDLLMSDGEDDATDEEGDNPFSAIQLSESGSDSDREVDIRPAPPRRAQDTARMDMEQDESMMSYEGVGNEHMEDSNISYGSYEETESRSQMQPSSMGNGEEYGISEEEEEDEEDEARRRGPAVLSQVQLSEDEDSEEFRSVGGDSDMDSDN</sequence>
<evidence type="ECO:0000256" key="5">
    <source>
        <dbReference type="ARBA" id="ARBA00023054"/>
    </source>
</evidence>
<keyword evidence="8" id="KW-0539">Nucleus</keyword>
<dbReference type="Gene3D" id="1.10.1100.10">
    <property type="entry name" value="TAFII-230 TBP-binding domain"/>
    <property type="match status" value="1"/>
</dbReference>
<dbReference type="InterPro" id="IPR001487">
    <property type="entry name" value="Bromodomain"/>
</dbReference>
<feature type="region of interest" description="Disordered" evidence="12">
    <location>
        <begin position="580"/>
        <end position="671"/>
    </location>
</feature>
<comment type="similarity">
    <text evidence="3">Belongs to the FAM76 family.</text>
</comment>
<feature type="region of interest" description="Disordered" evidence="12">
    <location>
        <begin position="1353"/>
        <end position="1377"/>
    </location>
</feature>
<dbReference type="Proteomes" id="UP001352852">
    <property type="component" value="Unassembled WGS sequence"/>
</dbReference>
<evidence type="ECO:0000313" key="15">
    <source>
        <dbReference type="Proteomes" id="UP001352852"/>
    </source>
</evidence>
<feature type="region of interest" description="Disordered" evidence="12">
    <location>
        <begin position="321"/>
        <end position="345"/>
    </location>
</feature>
<feature type="compositionally biased region" description="Basic and acidic residues" evidence="12">
    <location>
        <begin position="213"/>
        <end position="223"/>
    </location>
</feature>
<keyword evidence="4" id="KW-0805">Transcription regulation</keyword>
<evidence type="ECO:0000259" key="13">
    <source>
        <dbReference type="PROSITE" id="PS50014"/>
    </source>
</evidence>
<evidence type="ECO:0000256" key="7">
    <source>
        <dbReference type="ARBA" id="ARBA00023163"/>
    </source>
</evidence>
<evidence type="ECO:0000256" key="1">
    <source>
        <dbReference type="ARBA" id="ARBA00004123"/>
    </source>
</evidence>
<feature type="compositionally biased region" description="Basic and acidic residues" evidence="12">
    <location>
        <begin position="1502"/>
        <end position="1514"/>
    </location>
</feature>
<dbReference type="SMART" id="SM00297">
    <property type="entry name" value="BROMO"/>
    <property type="match status" value="2"/>
</dbReference>
<dbReference type="PANTHER" id="PTHR13900:SF0">
    <property type="entry name" value="TRANSCRIPTION INITIATION FACTOR TFIID SUBUNIT 1"/>
    <property type="match status" value="1"/>
</dbReference>
<feature type="domain" description="Bromo" evidence="13">
    <location>
        <begin position="1799"/>
        <end position="1869"/>
    </location>
</feature>
<feature type="compositionally biased region" description="Acidic residues" evidence="12">
    <location>
        <begin position="450"/>
        <end position="460"/>
    </location>
</feature>
<organism evidence="14 15">
    <name type="scientific">Characodon lateralis</name>
    <dbReference type="NCBI Taxonomy" id="208331"/>
    <lineage>
        <taxon>Eukaryota</taxon>
        <taxon>Metazoa</taxon>
        <taxon>Chordata</taxon>
        <taxon>Craniata</taxon>
        <taxon>Vertebrata</taxon>
        <taxon>Euteleostomi</taxon>
        <taxon>Actinopterygii</taxon>
        <taxon>Neopterygii</taxon>
        <taxon>Teleostei</taxon>
        <taxon>Neoteleostei</taxon>
        <taxon>Acanthomorphata</taxon>
        <taxon>Ovalentaria</taxon>
        <taxon>Atherinomorphae</taxon>
        <taxon>Cyprinodontiformes</taxon>
        <taxon>Goodeidae</taxon>
        <taxon>Characodon</taxon>
    </lineage>
</organism>
<dbReference type="PROSITE" id="PS50014">
    <property type="entry name" value="BROMODOMAIN_2"/>
    <property type="match status" value="2"/>
</dbReference>
<feature type="compositionally biased region" description="Basic and acidic residues" evidence="12">
    <location>
        <begin position="712"/>
        <end position="729"/>
    </location>
</feature>
<feature type="coiled-coil region" evidence="11">
    <location>
        <begin position="1876"/>
        <end position="1903"/>
    </location>
</feature>
<feature type="compositionally biased region" description="Basic and acidic residues" evidence="12">
    <location>
        <begin position="659"/>
        <end position="671"/>
    </location>
</feature>
<proteinExistence type="inferred from homology"/>
<feature type="compositionally biased region" description="Acidic residues" evidence="12">
    <location>
        <begin position="2093"/>
        <end position="2107"/>
    </location>
</feature>
<keyword evidence="5 11" id="KW-0175">Coiled coil</keyword>
<feature type="region of interest" description="Disordered" evidence="12">
    <location>
        <begin position="391"/>
        <end position="542"/>
    </location>
</feature>
<feature type="compositionally biased region" description="Acidic residues" evidence="12">
    <location>
        <begin position="2269"/>
        <end position="2280"/>
    </location>
</feature>
<keyword evidence="6 10" id="KW-0103">Bromodomain</keyword>
<dbReference type="InterPro" id="IPR032017">
    <property type="entry name" value="FAM76"/>
</dbReference>
<feature type="compositionally biased region" description="Basic residues" evidence="12">
    <location>
        <begin position="590"/>
        <end position="600"/>
    </location>
</feature>
<feature type="compositionally biased region" description="Polar residues" evidence="12">
    <location>
        <begin position="227"/>
        <end position="239"/>
    </location>
</feature>
<evidence type="ECO:0000256" key="10">
    <source>
        <dbReference type="PROSITE-ProRule" id="PRU00035"/>
    </source>
</evidence>
<dbReference type="Pfam" id="PF12157">
    <property type="entry name" value="DUF3591"/>
    <property type="match status" value="1"/>
</dbReference>
<keyword evidence="15" id="KW-1185">Reference proteome</keyword>
<dbReference type="InterPro" id="IPR036741">
    <property type="entry name" value="TAFII-230_TBP-bd_sf"/>
</dbReference>
<feature type="region of interest" description="Disordered" evidence="12">
    <location>
        <begin position="806"/>
        <end position="841"/>
    </location>
</feature>
<evidence type="ECO:0000256" key="4">
    <source>
        <dbReference type="ARBA" id="ARBA00023015"/>
    </source>
</evidence>
<evidence type="ECO:0000256" key="6">
    <source>
        <dbReference type="ARBA" id="ARBA00023117"/>
    </source>
</evidence>
<comment type="caution">
    <text evidence="14">The sequence shown here is derived from an EMBL/GenBank/DDBJ whole genome shotgun (WGS) entry which is preliminary data.</text>
</comment>
<evidence type="ECO:0000256" key="11">
    <source>
        <dbReference type="SAM" id="Coils"/>
    </source>
</evidence>
<accession>A0ABU7DI76</accession>
<feature type="coiled-coil region" evidence="11">
    <location>
        <begin position="248"/>
        <end position="317"/>
    </location>
</feature>
<dbReference type="InterPro" id="IPR036427">
    <property type="entry name" value="Bromodomain-like_sf"/>
</dbReference>
<feature type="compositionally biased region" description="Basic and acidic residues" evidence="12">
    <location>
        <begin position="1358"/>
        <end position="1367"/>
    </location>
</feature>
<feature type="domain" description="Bromo" evidence="13">
    <location>
        <begin position="1922"/>
        <end position="1992"/>
    </location>
</feature>
<dbReference type="InterPro" id="IPR018359">
    <property type="entry name" value="Bromodomain_CS"/>
</dbReference>
<evidence type="ECO:0000313" key="14">
    <source>
        <dbReference type="EMBL" id="MED6273959.1"/>
    </source>
</evidence>
<comment type="similarity">
    <text evidence="2">Belongs to the TAF1 family.</text>
</comment>
<dbReference type="Pfam" id="PF00439">
    <property type="entry name" value="Bromodomain"/>
    <property type="match status" value="2"/>
</dbReference>